<organism evidence="2 3">
    <name type="scientific">Mucuna pruriens</name>
    <name type="common">Velvet bean</name>
    <name type="synonym">Dolichos pruriens</name>
    <dbReference type="NCBI Taxonomy" id="157652"/>
    <lineage>
        <taxon>Eukaryota</taxon>
        <taxon>Viridiplantae</taxon>
        <taxon>Streptophyta</taxon>
        <taxon>Embryophyta</taxon>
        <taxon>Tracheophyta</taxon>
        <taxon>Spermatophyta</taxon>
        <taxon>Magnoliopsida</taxon>
        <taxon>eudicotyledons</taxon>
        <taxon>Gunneridae</taxon>
        <taxon>Pentapetalae</taxon>
        <taxon>rosids</taxon>
        <taxon>fabids</taxon>
        <taxon>Fabales</taxon>
        <taxon>Fabaceae</taxon>
        <taxon>Papilionoideae</taxon>
        <taxon>50 kb inversion clade</taxon>
        <taxon>NPAAA clade</taxon>
        <taxon>indigoferoid/millettioid clade</taxon>
        <taxon>Phaseoleae</taxon>
        <taxon>Mucuna</taxon>
    </lineage>
</organism>
<dbReference type="InterPro" id="IPR043128">
    <property type="entry name" value="Rev_trsase/Diguanyl_cyclase"/>
</dbReference>
<dbReference type="InterPro" id="IPR000477">
    <property type="entry name" value="RT_dom"/>
</dbReference>
<dbReference type="PANTHER" id="PTHR37984:SF5">
    <property type="entry name" value="PROTEIN NYNRIN-LIKE"/>
    <property type="match status" value="1"/>
</dbReference>
<feature type="domain" description="Reverse transcriptase" evidence="1">
    <location>
        <begin position="20"/>
        <end position="89"/>
    </location>
</feature>
<comment type="caution">
    <text evidence="2">The sequence shown here is derived from an EMBL/GenBank/DDBJ whole genome shotgun (WGS) entry which is preliminary data.</text>
</comment>
<dbReference type="InterPro" id="IPR043502">
    <property type="entry name" value="DNA/RNA_pol_sf"/>
</dbReference>
<dbReference type="Gene3D" id="3.30.70.270">
    <property type="match status" value="2"/>
</dbReference>
<reference evidence="2" key="1">
    <citation type="submission" date="2018-05" db="EMBL/GenBank/DDBJ databases">
        <title>Draft genome of Mucuna pruriens seed.</title>
        <authorList>
            <person name="Nnadi N.E."/>
            <person name="Vos R."/>
            <person name="Hasami M.H."/>
            <person name="Devisetty U.K."/>
            <person name="Aguiy J.C."/>
        </authorList>
    </citation>
    <scope>NUCLEOTIDE SEQUENCE [LARGE SCALE GENOMIC DNA]</scope>
    <source>
        <strain evidence="2">JCA_2017</strain>
    </source>
</reference>
<dbReference type="InterPro" id="IPR050951">
    <property type="entry name" value="Retrovirus_Pol_polyprotein"/>
</dbReference>
<protein>
    <submittedName>
        <fullName evidence="2">Retrovirus-related Pol polyprotein from transposon 17.6</fullName>
    </submittedName>
</protein>
<dbReference type="CDD" id="cd01647">
    <property type="entry name" value="RT_LTR"/>
    <property type="match status" value="1"/>
</dbReference>
<dbReference type="SUPFAM" id="SSF56672">
    <property type="entry name" value="DNA/RNA polymerases"/>
    <property type="match status" value="1"/>
</dbReference>
<dbReference type="PANTHER" id="PTHR37984">
    <property type="entry name" value="PROTEIN CBG26694"/>
    <property type="match status" value="1"/>
</dbReference>
<evidence type="ECO:0000313" key="3">
    <source>
        <dbReference type="Proteomes" id="UP000257109"/>
    </source>
</evidence>
<evidence type="ECO:0000313" key="2">
    <source>
        <dbReference type="EMBL" id="RDY13622.1"/>
    </source>
</evidence>
<dbReference type="Pfam" id="PF00078">
    <property type="entry name" value="RVT_1"/>
    <property type="match status" value="1"/>
</dbReference>
<name>A0A371IEY3_MUCPR</name>
<gene>
    <name evidence="2" type="primary">pol</name>
    <name evidence="2" type="ORF">CR513_01424</name>
</gene>
<keyword evidence="3" id="KW-1185">Reference proteome</keyword>
<dbReference type="Proteomes" id="UP000257109">
    <property type="component" value="Unassembled WGS sequence"/>
</dbReference>
<feature type="non-terminal residue" evidence="2">
    <location>
        <position position="152"/>
    </location>
</feature>
<dbReference type="AlphaFoldDB" id="A0A371IEY3"/>
<accession>A0A371IEY3</accession>
<proteinExistence type="predicted"/>
<dbReference type="OrthoDB" id="1165617at2759"/>
<evidence type="ECO:0000259" key="1">
    <source>
        <dbReference type="Pfam" id="PF00078"/>
    </source>
</evidence>
<sequence>MTVMKNQQDELVPTRIQNSWRRAMVTFFHDMMHKEVEVYVDDMIVKSKTQGQHINDLRKLFERLRKYQLGLNPAKCTFGVRIGKLLGFIVNERGIKLDPDKARAIWNMLASKIETEVKGFLGRVNYIAWFISQLTTTCSLIFKLLQKNQKME</sequence>
<dbReference type="EMBL" id="QJKJ01000241">
    <property type="protein sequence ID" value="RDY13622.1"/>
    <property type="molecule type" value="Genomic_DNA"/>
</dbReference>